<dbReference type="EMBL" id="LAZR01000523">
    <property type="protein sequence ID" value="KKN65502.1"/>
    <property type="molecule type" value="Genomic_DNA"/>
</dbReference>
<sequence length="78" mass="8520">MVADGEFTEPQAQVEFDPKRQHLWDLLVTVAQLDREGAYAALSKKTGRDIGAMADLTDDEVAQFTAKIEQTGAGKPQV</sequence>
<evidence type="ECO:0000313" key="1">
    <source>
        <dbReference type="EMBL" id="KKN65502.1"/>
    </source>
</evidence>
<dbReference type="AlphaFoldDB" id="A0A0F9SSJ5"/>
<accession>A0A0F9SSJ5</accession>
<comment type="caution">
    <text evidence="1">The sequence shown here is derived from an EMBL/GenBank/DDBJ whole genome shotgun (WGS) entry which is preliminary data.</text>
</comment>
<proteinExistence type="predicted"/>
<gene>
    <name evidence="1" type="ORF">LCGC14_0481060</name>
</gene>
<reference evidence="1" key="1">
    <citation type="journal article" date="2015" name="Nature">
        <title>Complex archaea that bridge the gap between prokaryotes and eukaryotes.</title>
        <authorList>
            <person name="Spang A."/>
            <person name="Saw J.H."/>
            <person name="Jorgensen S.L."/>
            <person name="Zaremba-Niedzwiedzka K."/>
            <person name="Martijn J."/>
            <person name="Lind A.E."/>
            <person name="van Eijk R."/>
            <person name="Schleper C."/>
            <person name="Guy L."/>
            <person name="Ettema T.J."/>
        </authorList>
    </citation>
    <scope>NUCLEOTIDE SEQUENCE</scope>
</reference>
<organism evidence="1">
    <name type="scientific">marine sediment metagenome</name>
    <dbReference type="NCBI Taxonomy" id="412755"/>
    <lineage>
        <taxon>unclassified sequences</taxon>
        <taxon>metagenomes</taxon>
        <taxon>ecological metagenomes</taxon>
    </lineage>
</organism>
<name>A0A0F9SSJ5_9ZZZZ</name>
<protein>
    <submittedName>
        <fullName evidence="1">Uncharacterized protein</fullName>
    </submittedName>
</protein>